<accession>A0A6M3J9I6</accession>
<sequence>MLEVTNQQFEDLTEKEQKEASNNGNGKEYANYLRVTYGGKTILLESDAMEREDAIFFRDLSWIADIIKKAYEIGKLDAINKEGL</sequence>
<evidence type="ECO:0000313" key="3">
    <source>
        <dbReference type="EMBL" id="QJA70984.1"/>
    </source>
</evidence>
<organism evidence="2">
    <name type="scientific">viral metagenome</name>
    <dbReference type="NCBI Taxonomy" id="1070528"/>
    <lineage>
        <taxon>unclassified sequences</taxon>
        <taxon>metagenomes</taxon>
        <taxon>organismal metagenomes</taxon>
    </lineage>
</organism>
<dbReference type="EMBL" id="MT141837">
    <property type="protein sequence ID" value="QJA70984.1"/>
    <property type="molecule type" value="Genomic_DNA"/>
</dbReference>
<evidence type="ECO:0000256" key="1">
    <source>
        <dbReference type="SAM" id="MobiDB-lite"/>
    </source>
</evidence>
<dbReference type="EMBL" id="MT141543">
    <property type="protein sequence ID" value="QJA65697.1"/>
    <property type="molecule type" value="Genomic_DNA"/>
</dbReference>
<reference evidence="2" key="1">
    <citation type="submission" date="2020-03" db="EMBL/GenBank/DDBJ databases">
        <title>The deep terrestrial virosphere.</title>
        <authorList>
            <person name="Holmfeldt K."/>
            <person name="Nilsson E."/>
            <person name="Simone D."/>
            <person name="Lopez-Fernandez M."/>
            <person name="Wu X."/>
            <person name="de Brujin I."/>
            <person name="Lundin D."/>
            <person name="Andersson A."/>
            <person name="Bertilsson S."/>
            <person name="Dopson M."/>
        </authorList>
    </citation>
    <scope>NUCLEOTIDE SEQUENCE</scope>
    <source>
        <strain evidence="3">MM415A03434</strain>
        <strain evidence="2">MM415B00381</strain>
    </source>
</reference>
<dbReference type="AlphaFoldDB" id="A0A6M3J9I6"/>
<name>A0A6M3J9I6_9ZZZZ</name>
<feature type="compositionally biased region" description="Polar residues" evidence="1">
    <location>
        <begin position="1"/>
        <end position="10"/>
    </location>
</feature>
<gene>
    <name evidence="3" type="ORF">MM415A03434_0013</name>
    <name evidence="2" type="ORF">MM415B00381_0010</name>
</gene>
<protein>
    <submittedName>
        <fullName evidence="2">Uncharacterized protein</fullName>
    </submittedName>
</protein>
<feature type="region of interest" description="Disordered" evidence="1">
    <location>
        <begin position="1"/>
        <end position="26"/>
    </location>
</feature>
<evidence type="ECO:0000313" key="2">
    <source>
        <dbReference type="EMBL" id="QJA65697.1"/>
    </source>
</evidence>
<proteinExistence type="predicted"/>